<evidence type="ECO:0000256" key="4">
    <source>
        <dbReference type="ARBA" id="ARBA00022614"/>
    </source>
</evidence>
<evidence type="ECO:0000256" key="1">
    <source>
        <dbReference type="ARBA" id="ARBA00004138"/>
    </source>
</evidence>
<evidence type="ECO:0000313" key="10">
    <source>
        <dbReference type="EnsemblMetazoa" id="SMAR011920-PA"/>
    </source>
</evidence>
<dbReference type="PhylomeDB" id="T1JDN6"/>
<dbReference type="InterPro" id="IPR056496">
    <property type="entry name" value="CS_DNAAF11_C"/>
</dbReference>
<dbReference type="Gene3D" id="3.80.10.10">
    <property type="entry name" value="Ribonuclease Inhibitor"/>
    <property type="match status" value="1"/>
</dbReference>
<name>T1JDN6_STRMM</name>
<evidence type="ECO:0000256" key="7">
    <source>
        <dbReference type="ARBA" id="ARBA00023273"/>
    </source>
</evidence>
<keyword evidence="7" id="KW-0966">Cell projection</keyword>
<dbReference type="PANTHER" id="PTHR18849">
    <property type="entry name" value="LEUCINE RICH REPEAT PROTEIN"/>
    <property type="match status" value="1"/>
</dbReference>
<accession>T1JDN6</accession>
<keyword evidence="4" id="KW-0433">Leucine-rich repeat</keyword>
<protein>
    <recommendedName>
        <fullName evidence="9">Dynein axonemal assembly factor 11-like CS domain-containing protein</fullName>
    </recommendedName>
</protein>
<dbReference type="Proteomes" id="UP000014500">
    <property type="component" value="Unassembled WGS sequence"/>
</dbReference>
<dbReference type="AlphaFoldDB" id="T1JDN6"/>
<evidence type="ECO:0000313" key="11">
    <source>
        <dbReference type="Proteomes" id="UP000014500"/>
    </source>
</evidence>
<comment type="subcellular location">
    <subcellularLocation>
        <location evidence="1">Cell projection</location>
        <location evidence="1">Cilium</location>
    </subcellularLocation>
    <subcellularLocation>
        <location evidence="2">Cytoplasm</location>
    </subcellularLocation>
</comment>
<dbReference type="PROSITE" id="PS51450">
    <property type="entry name" value="LRR"/>
    <property type="match status" value="3"/>
</dbReference>
<dbReference type="SMART" id="SM00365">
    <property type="entry name" value="LRR_SD22"/>
    <property type="match status" value="2"/>
</dbReference>
<evidence type="ECO:0000256" key="5">
    <source>
        <dbReference type="ARBA" id="ARBA00022737"/>
    </source>
</evidence>
<evidence type="ECO:0000259" key="9">
    <source>
        <dbReference type="Pfam" id="PF23602"/>
    </source>
</evidence>
<proteinExistence type="inferred from homology"/>
<evidence type="ECO:0000256" key="6">
    <source>
        <dbReference type="ARBA" id="ARBA00023069"/>
    </source>
</evidence>
<evidence type="ECO:0000256" key="3">
    <source>
        <dbReference type="ARBA" id="ARBA00022490"/>
    </source>
</evidence>
<dbReference type="InterPro" id="IPR032675">
    <property type="entry name" value="LRR_dom_sf"/>
</dbReference>
<dbReference type="HOGENOM" id="CLU_034806_0_1_1"/>
<dbReference type="eggNOG" id="KOG0531">
    <property type="taxonomic scope" value="Eukaryota"/>
</dbReference>
<dbReference type="GO" id="GO:0005929">
    <property type="term" value="C:cilium"/>
    <property type="evidence" value="ECO:0007669"/>
    <property type="project" value="UniProtKB-SubCell"/>
</dbReference>
<keyword evidence="3" id="KW-0963">Cytoplasm</keyword>
<dbReference type="EMBL" id="JH432107">
    <property type="status" value="NOT_ANNOTATED_CDS"/>
    <property type="molecule type" value="Genomic_DNA"/>
</dbReference>
<keyword evidence="11" id="KW-1185">Reference proteome</keyword>
<dbReference type="PANTHER" id="PTHR18849:SF0">
    <property type="entry name" value="CILIA- AND FLAGELLA-ASSOCIATED PROTEIN 410-RELATED"/>
    <property type="match status" value="1"/>
</dbReference>
<keyword evidence="6" id="KW-0969">Cilium</keyword>
<dbReference type="STRING" id="126957.T1JDN6"/>
<dbReference type="GO" id="GO:0036158">
    <property type="term" value="P:outer dynein arm assembly"/>
    <property type="evidence" value="ECO:0007669"/>
    <property type="project" value="TreeGrafter"/>
</dbReference>
<dbReference type="Pfam" id="PF14580">
    <property type="entry name" value="LRR_9"/>
    <property type="match status" value="1"/>
</dbReference>
<reference evidence="11" key="1">
    <citation type="submission" date="2011-05" db="EMBL/GenBank/DDBJ databases">
        <authorList>
            <person name="Richards S.R."/>
            <person name="Qu J."/>
            <person name="Jiang H."/>
            <person name="Jhangiani S.N."/>
            <person name="Agravi P."/>
            <person name="Goodspeed R."/>
            <person name="Gross S."/>
            <person name="Mandapat C."/>
            <person name="Jackson L."/>
            <person name="Mathew T."/>
            <person name="Pu L."/>
            <person name="Thornton R."/>
            <person name="Saada N."/>
            <person name="Wilczek-Boney K.B."/>
            <person name="Lee S."/>
            <person name="Kovar C."/>
            <person name="Wu Y."/>
            <person name="Scherer S.E."/>
            <person name="Worley K.C."/>
            <person name="Muzny D.M."/>
            <person name="Gibbs R."/>
        </authorList>
    </citation>
    <scope>NUCLEOTIDE SEQUENCE</scope>
    <source>
        <strain evidence="11">Brora</strain>
    </source>
</reference>
<sequence>MVKITEELVRKRSEHNEGIIFSLEEIALHQEDIERIENLDKWCRELKILLLQSNLIAKLENLNKLKKLEYLNLALNNITIIENLQGCESLNKLDLTINFIGKLTSVDSLKENEQLKSLFLSGNPCTDYIGYREYVLATLRQLKYLDGEKIDKSERLRAIQNYNFIKPEIIRQQNEYLDKEKKRKENLVDGIEDIDRLDDEKFWKASSTHTPETRIAIQKRIEKSRKSDNKEKEKIPKKEVKLVTNDGRILNVNEAKIDFAITDDEEHNQILLDLAVPRFMDTSLVDIDVQPLYVRAFVKGKAFQITLNEEVKPDSSTAKRSDTTGHLVLSLPKVKEMPVLAMKRQSKEIKEQNHRPQGCDIPEKGLMSCISICSIVPDRTSEELSPPYEISSVQFESPEFVDDPSVPPLI</sequence>
<dbReference type="SUPFAM" id="SSF52058">
    <property type="entry name" value="L domain-like"/>
    <property type="match status" value="1"/>
</dbReference>
<evidence type="ECO:0000256" key="8">
    <source>
        <dbReference type="ARBA" id="ARBA00049982"/>
    </source>
</evidence>
<comment type="similarity">
    <text evidence="8">Belongs to the tilB family.</text>
</comment>
<dbReference type="Pfam" id="PF23602">
    <property type="entry name" value="CS_DNAAF11_C"/>
    <property type="match status" value="1"/>
</dbReference>
<feature type="domain" description="Dynein axonemal assembly factor 11-like CS" evidence="9">
    <location>
        <begin position="215"/>
        <end position="333"/>
    </location>
</feature>
<reference evidence="10" key="2">
    <citation type="submission" date="2015-02" db="UniProtKB">
        <authorList>
            <consortium name="EnsemblMetazoa"/>
        </authorList>
    </citation>
    <scope>IDENTIFICATION</scope>
</reference>
<dbReference type="InterPro" id="IPR001611">
    <property type="entry name" value="Leu-rich_rpt"/>
</dbReference>
<keyword evidence="5" id="KW-0677">Repeat</keyword>
<dbReference type="GO" id="GO:0005737">
    <property type="term" value="C:cytoplasm"/>
    <property type="evidence" value="ECO:0007669"/>
    <property type="project" value="UniProtKB-SubCell"/>
</dbReference>
<dbReference type="OMA" id="QHRAVIV"/>
<evidence type="ECO:0000256" key="2">
    <source>
        <dbReference type="ARBA" id="ARBA00004496"/>
    </source>
</evidence>
<organism evidence="10 11">
    <name type="scientific">Strigamia maritima</name>
    <name type="common">European centipede</name>
    <name type="synonym">Geophilus maritimus</name>
    <dbReference type="NCBI Taxonomy" id="126957"/>
    <lineage>
        <taxon>Eukaryota</taxon>
        <taxon>Metazoa</taxon>
        <taxon>Ecdysozoa</taxon>
        <taxon>Arthropoda</taxon>
        <taxon>Myriapoda</taxon>
        <taxon>Chilopoda</taxon>
        <taxon>Pleurostigmophora</taxon>
        <taxon>Geophilomorpha</taxon>
        <taxon>Linotaeniidae</taxon>
        <taxon>Strigamia</taxon>
    </lineage>
</organism>
<dbReference type="EnsemblMetazoa" id="SMAR011920-RA">
    <property type="protein sequence ID" value="SMAR011920-PA"/>
    <property type="gene ID" value="SMAR011920"/>
</dbReference>
<dbReference type="FunFam" id="3.80.10.10:FF:000052">
    <property type="entry name" value="Leucine rich repeat containing 6"/>
    <property type="match status" value="1"/>
</dbReference>